<proteinExistence type="predicted"/>
<name>A0A6J6D9N2_9ZZZZ</name>
<evidence type="ECO:0000313" key="1">
    <source>
        <dbReference type="EMBL" id="CAB4560016.1"/>
    </source>
</evidence>
<organism evidence="1">
    <name type="scientific">freshwater metagenome</name>
    <dbReference type="NCBI Taxonomy" id="449393"/>
    <lineage>
        <taxon>unclassified sequences</taxon>
        <taxon>metagenomes</taxon>
        <taxon>ecological metagenomes</taxon>
    </lineage>
</organism>
<gene>
    <name evidence="1" type="ORF">UFOPK1495_01439</name>
</gene>
<dbReference type="EMBL" id="CAEZSU010000175">
    <property type="protein sequence ID" value="CAB4560016.1"/>
    <property type="molecule type" value="Genomic_DNA"/>
</dbReference>
<dbReference type="AlphaFoldDB" id="A0A6J6D9N2"/>
<protein>
    <submittedName>
        <fullName evidence="1">Unannotated protein</fullName>
    </submittedName>
</protein>
<reference evidence="1" key="1">
    <citation type="submission" date="2020-05" db="EMBL/GenBank/DDBJ databases">
        <authorList>
            <person name="Chiriac C."/>
            <person name="Salcher M."/>
            <person name="Ghai R."/>
            <person name="Kavagutti S V."/>
        </authorList>
    </citation>
    <scope>NUCLEOTIDE SEQUENCE</scope>
</reference>
<accession>A0A6J6D9N2</accession>
<sequence>MLTHKHSVVARTRQYGRICRSRDARFSNSHNALRHLWRHPHGPVGIDSKGHEVSLVHTDQVSSSGNCTVKFGFVVNFDERIEPDGTRQLQK</sequence>